<evidence type="ECO:0000259" key="4">
    <source>
        <dbReference type="PROSITE" id="PS01180"/>
    </source>
</evidence>
<feature type="domain" description="CUB" evidence="4">
    <location>
        <begin position="38"/>
        <end position="182"/>
    </location>
</feature>
<dbReference type="InParanoid" id="E9FZA8"/>
<dbReference type="PhylomeDB" id="E9FZA8"/>
<dbReference type="eggNOG" id="KOG4292">
    <property type="taxonomic scope" value="Eukaryota"/>
</dbReference>
<dbReference type="GO" id="GO:0005886">
    <property type="term" value="C:plasma membrane"/>
    <property type="evidence" value="ECO:0000318"/>
    <property type="project" value="GO_Central"/>
</dbReference>
<evidence type="ECO:0000256" key="3">
    <source>
        <dbReference type="SAM" id="Phobius"/>
    </source>
</evidence>
<feature type="domain" description="CUB" evidence="4">
    <location>
        <begin position="200"/>
        <end position="333"/>
    </location>
</feature>
<name>E9FZA8_DAPPU</name>
<dbReference type="OrthoDB" id="10020456at2759"/>
<evidence type="ECO:0000313" key="5">
    <source>
        <dbReference type="EMBL" id="EFX87298.1"/>
    </source>
</evidence>
<dbReference type="CDD" id="cd00112">
    <property type="entry name" value="LDLa"/>
    <property type="match status" value="1"/>
</dbReference>
<dbReference type="InterPro" id="IPR002172">
    <property type="entry name" value="LDrepeatLR_classA_rpt"/>
</dbReference>
<dbReference type="PANTHER" id="PTHR47537">
    <property type="entry name" value="CUBILIN"/>
    <property type="match status" value="1"/>
</dbReference>
<dbReference type="STRING" id="6669.E9FZA8"/>
<organism evidence="5 6">
    <name type="scientific">Daphnia pulex</name>
    <name type="common">Water flea</name>
    <dbReference type="NCBI Taxonomy" id="6669"/>
    <lineage>
        <taxon>Eukaryota</taxon>
        <taxon>Metazoa</taxon>
        <taxon>Ecdysozoa</taxon>
        <taxon>Arthropoda</taxon>
        <taxon>Crustacea</taxon>
        <taxon>Branchiopoda</taxon>
        <taxon>Diplostraca</taxon>
        <taxon>Cladocera</taxon>
        <taxon>Anomopoda</taxon>
        <taxon>Daphniidae</taxon>
        <taxon>Daphnia</taxon>
    </lineage>
</organism>
<sequence length="635" mass="71809">MQFVEKLLALATISLHHEQFRTHHRTAIVRAEKQPQTCLYEFRSTELPYGNFTSPNYPDFYPAGTHCYYVFHGRKWEGIRIQFHFFDLESPYTVGYINLVASFCIDFHLIAFVLKSTYLSRCLSDFVSITTEDVSGLRTVAGRYCGQQTPPPLLAMQPKVEILFAANYVHHHRGFSASFSFVDEESLTLAPSNADSNSGCGGTISGSGGVLLSPGYPSALQSWLDCSWLLRVPFQHHVYVRLEYLQLHGGLASCPLAELSIHDGYGPLNDQALKLRRFCGDLRYYKSVSDRSLLSRRNRLLVRLTSGNLTSFKSLGSRSPVVPFGFRLIWTAVDFQTEQNCLSQGKIVCRDSQYCFNFRRFSSISCDSTLLFCLDSSLRCDGVMNCEDGDASDELSCQVPYLFASITAVLCALSVGALVFWFRQRMRNRDKVAEELSYSSAVNYWEPGSCPRHDDRVFHTNNEAPAMDGQKRLSYGGGGERRETVHREARRIASLPLINCQKISPNINNGVNLLRRHNSRYEIGSDELYPCQMKAPVVCQEQPMPGKLVWDRGAARTASTSVRGNNFVDKNYLRQKKMTNQSNVESYCKETVELTPFKPYALSCQDLVAQREMRHSNVVTVTSFGPNETINTELW</sequence>
<dbReference type="InterPro" id="IPR053207">
    <property type="entry name" value="Non-NMDA_GluR_Accessory"/>
</dbReference>
<gene>
    <name evidence="5" type="ORF">DAPPUDRAFT_97244</name>
</gene>
<keyword evidence="3" id="KW-0472">Membrane</keyword>
<feature type="transmembrane region" description="Helical" evidence="3">
    <location>
        <begin position="401"/>
        <end position="422"/>
    </location>
</feature>
<keyword evidence="3" id="KW-0812">Transmembrane</keyword>
<keyword evidence="3" id="KW-1133">Transmembrane helix</keyword>
<evidence type="ECO:0000256" key="1">
    <source>
        <dbReference type="ARBA" id="ARBA00023157"/>
    </source>
</evidence>
<keyword evidence="1" id="KW-1015">Disulfide bond</keyword>
<proteinExistence type="predicted"/>
<dbReference type="InterPro" id="IPR000859">
    <property type="entry name" value="CUB_dom"/>
</dbReference>
<reference evidence="5 6" key="1">
    <citation type="journal article" date="2011" name="Science">
        <title>The ecoresponsive genome of Daphnia pulex.</title>
        <authorList>
            <person name="Colbourne J.K."/>
            <person name="Pfrender M.E."/>
            <person name="Gilbert D."/>
            <person name="Thomas W.K."/>
            <person name="Tucker A."/>
            <person name="Oakley T.H."/>
            <person name="Tokishita S."/>
            <person name="Aerts A."/>
            <person name="Arnold G.J."/>
            <person name="Basu M.K."/>
            <person name="Bauer D.J."/>
            <person name="Caceres C.E."/>
            <person name="Carmel L."/>
            <person name="Casola C."/>
            <person name="Choi J.H."/>
            <person name="Detter J.C."/>
            <person name="Dong Q."/>
            <person name="Dusheyko S."/>
            <person name="Eads B.D."/>
            <person name="Frohlich T."/>
            <person name="Geiler-Samerotte K.A."/>
            <person name="Gerlach D."/>
            <person name="Hatcher P."/>
            <person name="Jogdeo S."/>
            <person name="Krijgsveld J."/>
            <person name="Kriventseva E.V."/>
            <person name="Kultz D."/>
            <person name="Laforsch C."/>
            <person name="Lindquist E."/>
            <person name="Lopez J."/>
            <person name="Manak J.R."/>
            <person name="Muller J."/>
            <person name="Pangilinan J."/>
            <person name="Patwardhan R.P."/>
            <person name="Pitluck S."/>
            <person name="Pritham E.J."/>
            <person name="Rechtsteiner A."/>
            <person name="Rho M."/>
            <person name="Rogozin I.B."/>
            <person name="Sakarya O."/>
            <person name="Salamov A."/>
            <person name="Schaack S."/>
            <person name="Shapiro H."/>
            <person name="Shiga Y."/>
            <person name="Skalitzky C."/>
            <person name="Smith Z."/>
            <person name="Souvorov A."/>
            <person name="Sung W."/>
            <person name="Tang Z."/>
            <person name="Tsuchiya D."/>
            <person name="Tu H."/>
            <person name="Vos H."/>
            <person name="Wang M."/>
            <person name="Wolf Y.I."/>
            <person name="Yamagata H."/>
            <person name="Yamada T."/>
            <person name="Ye Y."/>
            <person name="Shaw J.R."/>
            <person name="Andrews J."/>
            <person name="Crease T.J."/>
            <person name="Tang H."/>
            <person name="Lucas S.M."/>
            <person name="Robertson H.M."/>
            <person name="Bork P."/>
            <person name="Koonin E.V."/>
            <person name="Zdobnov E.M."/>
            <person name="Grigoriev I.V."/>
            <person name="Lynch M."/>
            <person name="Boore J.L."/>
        </authorList>
    </citation>
    <scope>NUCLEOTIDE SEQUENCE [LARGE SCALE GENOMIC DNA]</scope>
</reference>
<dbReference type="CDD" id="cd00041">
    <property type="entry name" value="CUB"/>
    <property type="match status" value="2"/>
</dbReference>
<dbReference type="Pfam" id="PF00431">
    <property type="entry name" value="CUB"/>
    <property type="match status" value="3"/>
</dbReference>
<dbReference type="SUPFAM" id="SSF49854">
    <property type="entry name" value="Spermadhesin, CUB domain"/>
    <property type="match status" value="2"/>
</dbReference>
<evidence type="ECO:0000256" key="2">
    <source>
        <dbReference type="PROSITE-ProRule" id="PRU00059"/>
    </source>
</evidence>
<dbReference type="Proteomes" id="UP000000305">
    <property type="component" value="Unassembled WGS sequence"/>
</dbReference>
<dbReference type="InterPro" id="IPR035914">
    <property type="entry name" value="Sperma_CUB_dom_sf"/>
</dbReference>
<dbReference type="KEGG" id="dpx:DAPPUDRAFT_97244"/>
<evidence type="ECO:0000313" key="6">
    <source>
        <dbReference type="Proteomes" id="UP000000305"/>
    </source>
</evidence>
<dbReference type="HOGENOM" id="CLU_431009_0_0_1"/>
<dbReference type="Gene3D" id="2.60.120.290">
    <property type="entry name" value="Spermadhesin, CUB domain"/>
    <property type="match status" value="2"/>
</dbReference>
<dbReference type="PROSITE" id="PS01180">
    <property type="entry name" value="CUB"/>
    <property type="match status" value="2"/>
</dbReference>
<dbReference type="AlphaFoldDB" id="E9FZA8"/>
<dbReference type="PANTHER" id="PTHR47537:SF5">
    <property type="entry name" value="CUB DOMAIN-CONTAINING PROTEIN"/>
    <property type="match status" value="1"/>
</dbReference>
<accession>E9FZA8</accession>
<comment type="caution">
    <text evidence="2">Lacks conserved residue(s) required for the propagation of feature annotation.</text>
</comment>
<dbReference type="SMART" id="SM00042">
    <property type="entry name" value="CUB"/>
    <property type="match status" value="2"/>
</dbReference>
<keyword evidence="6" id="KW-1185">Reference proteome</keyword>
<dbReference type="EMBL" id="GL732528">
    <property type="protein sequence ID" value="EFX87298.1"/>
    <property type="molecule type" value="Genomic_DNA"/>
</dbReference>
<protein>
    <recommendedName>
        <fullName evidence="4">CUB domain-containing protein</fullName>
    </recommendedName>
</protein>